<evidence type="ECO:0000313" key="2">
    <source>
        <dbReference type="Proteomes" id="UP000005239"/>
    </source>
</evidence>
<dbReference type="PANTHER" id="PTHR22955:SF65">
    <property type="entry name" value="INTEGRASE CATALYTIC DOMAIN-CONTAINING PROTEIN"/>
    <property type="match status" value="1"/>
</dbReference>
<protein>
    <submittedName>
        <fullName evidence="1">Uncharacterized protein</fullName>
    </submittedName>
</protein>
<accession>A0A8R1YS79</accession>
<proteinExistence type="predicted"/>
<reference evidence="1" key="2">
    <citation type="submission" date="2022-06" db="UniProtKB">
        <authorList>
            <consortium name="EnsemblMetazoa"/>
        </authorList>
    </citation>
    <scope>IDENTIFICATION</scope>
    <source>
        <strain evidence="1">PS312</strain>
    </source>
</reference>
<accession>A0A2A6CI60</accession>
<sequence length="438" mass="49192">APRGPKCVLCGNHTYSFECTTVKLAKVRQEILRWKKLCFCCLSSEHNSADCSRKRVRCSGKHHRSFCEKHSNTAVNMVSMQQPERLFTTTETVVNPDPDTSAVFLDHGAQATLISMDLVNRLALHFDDTVEKQGDEYIVQYSFKPEAKTDLPSNYDLTQSNLEYYDSILKYQLSLGQNEIVDQSDNDGIIHYLAHQPVLRPDKPSPSHSPSDLKQIPAIYDPDPDYVFLCRCREGVPSSKPASNSNILVLRFCVTQFGINASLSILNKVIHHQTMSMNLRDYASNDPSFLSIVPDSDRAKDETQKILGLVWGTTTNRLSINTSISNKSGKVSKRSIPYDHLGLLNPLTLPPRLTTQNLWNTSLKWDGPVDDSIRSTFHEQIYAHLSDSDEITLVAFSYASKQVMAACIYSWSTNAQPTLLISKNRLGPIKCTSTIPKM</sequence>
<dbReference type="PANTHER" id="PTHR22955">
    <property type="entry name" value="RETROTRANSPOSON"/>
    <property type="match status" value="1"/>
</dbReference>
<evidence type="ECO:0000313" key="1">
    <source>
        <dbReference type="EnsemblMetazoa" id="PPA37974.1"/>
    </source>
</evidence>
<gene>
    <name evidence="1" type="primary">WBGene00276343</name>
</gene>
<dbReference type="Proteomes" id="UP000005239">
    <property type="component" value="Unassembled WGS sequence"/>
</dbReference>
<dbReference type="OrthoDB" id="5920525at2759"/>
<keyword evidence="2" id="KW-1185">Reference proteome</keyword>
<reference evidence="2" key="1">
    <citation type="journal article" date="2008" name="Nat. Genet.">
        <title>The Pristionchus pacificus genome provides a unique perspective on nematode lifestyle and parasitism.</title>
        <authorList>
            <person name="Dieterich C."/>
            <person name="Clifton S.W."/>
            <person name="Schuster L.N."/>
            <person name="Chinwalla A."/>
            <person name="Delehaunty K."/>
            <person name="Dinkelacker I."/>
            <person name="Fulton L."/>
            <person name="Fulton R."/>
            <person name="Godfrey J."/>
            <person name="Minx P."/>
            <person name="Mitreva M."/>
            <person name="Roeseler W."/>
            <person name="Tian H."/>
            <person name="Witte H."/>
            <person name="Yang S.P."/>
            <person name="Wilson R.K."/>
            <person name="Sommer R.J."/>
        </authorList>
    </citation>
    <scope>NUCLEOTIDE SEQUENCE [LARGE SCALE GENOMIC DNA]</scope>
    <source>
        <strain evidence="2">PS312</strain>
    </source>
</reference>
<name>A0A2A6CI60_PRIPA</name>
<dbReference type="InterPro" id="IPR008042">
    <property type="entry name" value="Retrotrans_Pao"/>
</dbReference>
<dbReference type="EnsemblMetazoa" id="PPA37974.1">
    <property type="protein sequence ID" value="PPA37974.1"/>
    <property type="gene ID" value="WBGene00276343"/>
</dbReference>
<dbReference type="Pfam" id="PF05380">
    <property type="entry name" value="Peptidase_A17"/>
    <property type="match status" value="1"/>
</dbReference>
<organism evidence="1 2">
    <name type="scientific">Pristionchus pacificus</name>
    <name type="common">Parasitic nematode worm</name>
    <dbReference type="NCBI Taxonomy" id="54126"/>
    <lineage>
        <taxon>Eukaryota</taxon>
        <taxon>Metazoa</taxon>
        <taxon>Ecdysozoa</taxon>
        <taxon>Nematoda</taxon>
        <taxon>Chromadorea</taxon>
        <taxon>Rhabditida</taxon>
        <taxon>Rhabditina</taxon>
        <taxon>Diplogasteromorpha</taxon>
        <taxon>Diplogasteroidea</taxon>
        <taxon>Neodiplogasteridae</taxon>
        <taxon>Pristionchus</taxon>
    </lineage>
</organism>
<dbReference type="AlphaFoldDB" id="A0A2A6CI60"/>